<feature type="transmembrane region" description="Helical" evidence="1">
    <location>
        <begin position="12"/>
        <end position="32"/>
    </location>
</feature>
<comment type="caution">
    <text evidence="2">The sequence shown here is derived from an EMBL/GenBank/DDBJ whole genome shotgun (WGS) entry which is preliminary data.</text>
</comment>
<evidence type="ECO:0000313" key="2">
    <source>
        <dbReference type="EMBL" id="OLL25817.1"/>
    </source>
</evidence>
<keyword evidence="1" id="KW-0812">Transmembrane</keyword>
<keyword evidence="1" id="KW-0472">Membrane</keyword>
<gene>
    <name evidence="2" type="ORF">NEOLI_000539</name>
</gene>
<protein>
    <submittedName>
        <fullName evidence="2">Uncharacterized protein</fullName>
    </submittedName>
</protein>
<proteinExistence type="predicted"/>
<keyword evidence="1" id="KW-1133">Transmembrane helix</keyword>
<reference evidence="2 3" key="1">
    <citation type="submission" date="2016-04" db="EMBL/GenBank/DDBJ databases">
        <title>Evolutionary innovation and constraint leading to complex multicellularity in the Ascomycota.</title>
        <authorList>
            <person name="Cisse O."/>
            <person name="Nguyen A."/>
            <person name="Hewitt D.A."/>
            <person name="Jedd G."/>
            <person name="Stajich J.E."/>
        </authorList>
    </citation>
    <scope>NUCLEOTIDE SEQUENCE [LARGE SCALE GENOMIC DNA]</scope>
    <source>
        <strain evidence="2 3">DAH-3</strain>
    </source>
</reference>
<keyword evidence="3" id="KW-1185">Reference proteome</keyword>
<dbReference type="Proteomes" id="UP000186594">
    <property type="component" value="Unassembled WGS sequence"/>
</dbReference>
<organism evidence="2 3">
    <name type="scientific">Neolecta irregularis (strain DAH-3)</name>
    <dbReference type="NCBI Taxonomy" id="1198029"/>
    <lineage>
        <taxon>Eukaryota</taxon>
        <taxon>Fungi</taxon>
        <taxon>Dikarya</taxon>
        <taxon>Ascomycota</taxon>
        <taxon>Taphrinomycotina</taxon>
        <taxon>Neolectales</taxon>
        <taxon>Neolectaceae</taxon>
        <taxon>Neolecta</taxon>
    </lineage>
</organism>
<dbReference type="AlphaFoldDB" id="A0A1U7LT29"/>
<name>A0A1U7LT29_NEOID</name>
<sequence>MAIIPDFNLLVLSLRIIPQTLSLLVLIVLFTFSQELVVPKRRDLTISIPESSPRVLETIISSRPNFSGAASHKSFDIARTPVLVLPNKSWATARKSLSVASLGTICHSGTSPSLSSTSKKCDCHPSTPSIPLLKSVKTTDPEVERSYSSKFAHYRKTFPGAVLSPLTGPPKVNAAYSHSLHRSWCSTDSVSKKGSDEFDLECLPSAKSSVFLKTSFKRSRKILNLMTCHMYDQTNHQSFSQSSKSLPSSFNLPNNFSSQKFETIQESSPEPSPVSDIDFSIETASMLLFPGSPCAKYLQCTLSDISVASSNFSRSSTHIWDKMKRISLENKNLETNFVGLIGGPPYLGALASRKFQQYVDSLSERSENALSSIAASTPFTSRERENQLHLKTGLWARPETLGTGSSLWTRTDHLWKMRRVSLIERSLVMFDRYSMRGSRTVVEPAEVLGTLWRPPSVATACHPTS</sequence>
<dbReference type="EMBL" id="LXFE01000309">
    <property type="protein sequence ID" value="OLL25817.1"/>
    <property type="molecule type" value="Genomic_DNA"/>
</dbReference>
<accession>A0A1U7LT29</accession>
<evidence type="ECO:0000313" key="3">
    <source>
        <dbReference type="Proteomes" id="UP000186594"/>
    </source>
</evidence>
<evidence type="ECO:0000256" key="1">
    <source>
        <dbReference type="SAM" id="Phobius"/>
    </source>
</evidence>